<dbReference type="EMBL" id="SJPZ01000002">
    <property type="protein sequence ID" value="TWU63180.1"/>
    <property type="molecule type" value="Genomic_DNA"/>
</dbReference>
<gene>
    <name evidence="2" type="ORF">V7x_49200</name>
</gene>
<feature type="compositionally biased region" description="Basic and acidic residues" evidence="1">
    <location>
        <begin position="138"/>
        <end position="151"/>
    </location>
</feature>
<dbReference type="RefSeq" id="WP_146415836.1">
    <property type="nucleotide sequence ID" value="NZ_SJPZ01000002.1"/>
</dbReference>
<sequence length="269" mass="29304">MQKLEPQAGQLAKIDRLAIQLAESDDLAEVAEIRDKCAFLQDMAKTVFRNLDAQNRAAASKLRAERKAGKMLAAMRLRGGDRRSSGHGDRLKLQDLGISHNDSKRWQKRASIPDEWFEAYLATAEKLGEEISASGLERTARKAERAARSEEGSSVSANDGCARGAKDGPANENTNRPDDRSEVESPARGEEVSQPGPSGVALLGHADELLGNAKGHCDTLARLVSPLAQDPDAELLPATRRGLVRYVDELQRTLNELLNLSESKKERGS</sequence>
<reference evidence="2 3" key="1">
    <citation type="submission" date="2019-02" db="EMBL/GenBank/DDBJ databases">
        <title>Deep-cultivation of Planctomycetes and their phenomic and genomic characterization uncovers novel biology.</title>
        <authorList>
            <person name="Wiegand S."/>
            <person name="Jogler M."/>
            <person name="Boedeker C."/>
            <person name="Pinto D."/>
            <person name="Vollmers J."/>
            <person name="Rivas-Marin E."/>
            <person name="Kohn T."/>
            <person name="Peeters S.H."/>
            <person name="Heuer A."/>
            <person name="Rast P."/>
            <person name="Oberbeckmann S."/>
            <person name="Bunk B."/>
            <person name="Jeske O."/>
            <person name="Meyerdierks A."/>
            <person name="Storesund J.E."/>
            <person name="Kallscheuer N."/>
            <person name="Luecker S."/>
            <person name="Lage O.M."/>
            <person name="Pohl T."/>
            <person name="Merkel B.J."/>
            <person name="Hornburger P."/>
            <person name="Mueller R.-W."/>
            <person name="Bruemmer F."/>
            <person name="Labrenz M."/>
            <person name="Spormann A.M."/>
            <person name="Op Den Camp H."/>
            <person name="Overmann J."/>
            <person name="Amann R."/>
            <person name="Jetten M.S.M."/>
            <person name="Mascher T."/>
            <person name="Medema M.H."/>
            <person name="Devos D.P."/>
            <person name="Kaster A.-K."/>
            <person name="Ovreas L."/>
            <person name="Rohde M."/>
            <person name="Galperin M.Y."/>
            <person name="Jogler C."/>
        </authorList>
    </citation>
    <scope>NUCLEOTIDE SEQUENCE [LARGE SCALE GENOMIC DNA]</scope>
    <source>
        <strain evidence="2 3">V7</strain>
    </source>
</reference>
<protein>
    <submittedName>
        <fullName evidence="2">Uncharacterized protein</fullName>
    </submittedName>
</protein>
<comment type="caution">
    <text evidence="2">The sequence shown here is derived from an EMBL/GenBank/DDBJ whole genome shotgun (WGS) entry which is preliminary data.</text>
</comment>
<accession>A0A5C6FLZ8</accession>
<organism evidence="2 3">
    <name type="scientific">Crateriforma conspicua</name>
    <dbReference type="NCBI Taxonomy" id="2527996"/>
    <lineage>
        <taxon>Bacteria</taxon>
        <taxon>Pseudomonadati</taxon>
        <taxon>Planctomycetota</taxon>
        <taxon>Planctomycetia</taxon>
        <taxon>Planctomycetales</taxon>
        <taxon>Planctomycetaceae</taxon>
        <taxon>Crateriforma</taxon>
    </lineage>
</organism>
<evidence type="ECO:0000256" key="1">
    <source>
        <dbReference type="SAM" id="MobiDB-lite"/>
    </source>
</evidence>
<feature type="compositionally biased region" description="Basic and acidic residues" evidence="1">
    <location>
        <begin position="175"/>
        <end position="191"/>
    </location>
</feature>
<feature type="region of interest" description="Disordered" evidence="1">
    <location>
        <begin position="135"/>
        <end position="202"/>
    </location>
</feature>
<dbReference type="OrthoDB" id="9800596at2"/>
<dbReference type="Proteomes" id="UP000316476">
    <property type="component" value="Unassembled WGS sequence"/>
</dbReference>
<name>A0A5C6FLZ8_9PLAN</name>
<proteinExistence type="predicted"/>
<evidence type="ECO:0000313" key="2">
    <source>
        <dbReference type="EMBL" id="TWU63180.1"/>
    </source>
</evidence>
<evidence type="ECO:0000313" key="3">
    <source>
        <dbReference type="Proteomes" id="UP000316476"/>
    </source>
</evidence>
<dbReference type="AlphaFoldDB" id="A0A5C6FLZ8"/>